<accession>A0A2V1IJ45</accession>
<keyword evidence="2" id="KW-0732">Signal</keyword>
<reference evidence="4" key="1">
    <citation type="submission" date="2018-02" db="EMBL/GenBank/DDBJ databases">
        <authorList>
            <person name="Clavel T."/>
            <person name="Strowig T."/>
        </authorList>
    </citation>
    <scope>NUCLEOTIDE SEQUENCE [LARGE SCALE GENOMIC DNA]</scope>
    <source>
        <strain evidence="4">DSM 103720</strain>
    </source>
</reference>
<organism evidence="3 4">
    <name type="scientific">Duncaniella muris</name>
    <dbReference type="NCBI Taxonomy" id="2094150"/>
    <lineage>
        <taxon>Bacteria</taxon>
        <taxon>Pseudomonadati</taxon>
        <taxon>Bacteroidota</taxon>
        <taxon>Bacteroidia</taxon>
        <taxon>Bacteroidales</taxon>
        <taxon>Muribaculaceae</taxon>
        <taxon>Duncaniella</taxon>
    </lineage>
</organism>
<evidence type="ECO:0000256" key="1">
    <source>
        <dbReference type="SAM" id="MobiDB-lite"/>
    </source>
</evidence>
<dbReference type="Proteomes" id="UP000244905">
    <property type="component" value="Unassembled WGS sequence"/>
</dbReference>
<dbReference type="EMBL" id="PUEC01000033">
    <property type="protein sequence ID" value="PWB00703.1"/>
    <property type="molecule type" value="Genomic_DNA"/>
</dbReference>
<dbReference type="AlphaFoldDB" id="A0A2V1IJ45"/>
<protein>
    <submittedName>
        <fullName evidence="3">Uncharacterized protein</fullName>
    </submittedName>
</protein>
<feature type="region of interest" description="Disordered" evidence="1">
    <location>
        <begin position="314"/>
        <end position="334"/>
    </location>
</feature>
<feature type="signal peptide" evidence="2">
    <location>
        <begin position="1"/>
        <end position="24"/>
    </location>
</feature>
<dbReference type="GeneID" id="82527048"/>
<proteinExistence type="predicted"/>
<sequence>MKISSSLPRHFLYLILLVLTTALAGCDKNTTEEPSEPDKPGDITETDIDSADVLPVHNLGEDFASYIESIDYSPDSTTIYVSLKQSTPAGRIPKEASIIVIPECEMFPDGFGATVRSVRLSPTIMLTCSWPDLSQFAEEFNLSTADGTLEISEIEVFDQDGNRIEFEEYDPDDQGSSSRSRAGICNLITRQHLDLSVSNGTAWNHLRFLGQVYYGFRYIGATIQKERGRRTIMTFDIEPTLGLNVSSIVECKAEVNKDIRIGQLRTNLKALVAGVPVVFPVTFYLYFEAAAAGSITFESTLTHEFSSAFTISNSSGQWRSSRRNGDGNNGDESPWGIQKIDLDGSISTGLRAGVIVGLYSATTGVGINLIPKYTLSASASLSSDDLYRINPMVSNNIGIESEIYVAAKLFGCDLGKYTYSFPKIDLYDNSIHLFPGISGFKVGEGATETEKVVEYDREKHFFLENIQAEEGLVLLDENSEVVGRYKPTSTEENESKIHKKQYLSRLKPKKTYYAAPFYSIFGKTFIGNEYLFKTDDIIESRTYRLSILNSADERLLPDKKEFIIKADVGAEGDIEITNIEGMERQGNDWYYSWIDNVERTDGESTITFKEERASLRISAYVSDNPYSLCINEAHNHSDDSNTMINTSIGYQYHYYYVFRQAYENQAYSKYYYSWTSKRAEFWLSSDGKTQTPCDGQDNKGSMNTVYTTIHNITAKLERIGQ</sequence>
<dbReference type="PROSITE" id="PS51257">
    <property type="entry name" value="PROKAR_LIPOPROTEIN"/>
    <property type="match status" value="1"/>
</dbReference>
<evidence type="ECO:0000313" key="3">
    <source>
        <dbReference type="EMBL" id="PWB00703.1"/>
    </source>
</evidence>
<dbReference type="RefSeq" id="WP_107033174.1">
    <property type="nucleotide sequence ID" value="NZ_CAXHPX010000043.1"/>
</dbReference>
<evidence type="ECO:0000256" key="2">
    <source>
        <dbReference type="SAM" id="SignalP"/>
    </source>
</evidence>
<comment type="caution">
    <text evidence="3">The sequence shown here is derived from an EMBL/GenBank/DDBJ whole genome shotgun (WGS) entry which is preliminary data.</text>
</comment>
<evidence type="ECO:0000313" key="4">
    <source>
        <dbReference type="Proteomes" id="UP000244905"/>
    </source>
</evidence>
<keyword evidence="4" id="KW-1185">Reference proteome</keyword>
<name>A0A2V1IJ45_9BACT</name>
<gene>
    <name evidence="3" type="ORF">C5O23_11970</name>
</gene>
<feature type="chain" id="PRO_5015946361" evidence="2">
    <location>
        <begin position="25"/>
        <end position="721"/>
    </location>
</feature>